<reference evidence="3" key="3">
    <citation type="submission" date="2023-01" db="EMBL/GenBank/DDBJ databases">
        <title>Human gut microbiome strain richness.</title>
        <authorList>
            <person name="Chen-Liaw A."/>
        </authorList>
    </citation>
    <scope>NUCLEOTIDE SEQUENCE</scope>
    <source>
        <strain evidence="3">RTP21484st1_B7_RTP21484_190118</strain>
    </source>
</reference>
<dbReference type="GeneID" id="61274583"/>
<feature type="compositionally biased region" description="Basic and acidic residues" evidence="1">
    <location>
        <begin position="8"/>
        <end position="23"/>
    </location>
</feature>
<gene>
    <name evidence="4" type="ORF">DWW57_15780</name>
    <name evidence="2" type="ORF">L0P03_06980</name>
    <name evidence="3" type="ORF">PN645_10495</name>
</gene>
<reference evidence="2" key="2">
    <citation type="submission" date="2022-01" db="EMBL/GenBank/DDBJ databases">
        <title>Collection of gut derived symbiotic bacterial strains cultured from healthy donors.</title>
        <authorList>
            <person name="Lin H."/>
            <person name="Kohout C."/>
            <person name="Waligurski E."/>
            <person name="Pamer E.G."/>
        </authorList>
    </citation>
    <scope>NUCLEOTIDE SEQUENCE</scope>
    <source>
        <strain evidence="2">DFI.1.149</strain>
    </source>
</reference>
<dbReference type="RefSeq" id="WP_013611611.1">
    <property type="nucleotide sequence ID" value="NZ_BAABYK010000001.1"/>
</dbReference>
<accession>A0A1Y3YTD1</accession>
<dbReference type="InterPro" id="IPR045755">
    <property type="entry name" value="FtsL-like"/>
</dbReference>
<dbReference type="Proteomes" id="UP001199750">
    <property type="component" value="Unassembled WGS sequence"/>
</dbReference>
<evidence type="ECO:0000313" key="4">
    <source>
        <dbReference type="EMBL" id="RGU54534.1"/>
    </source>
</evidence>
<proteinExistence type="predicted"/>
<evidence type="ECO:0000256" key="1">
    <source>
        <dbReference type="SAM" id="MobiDB-lite"/>
    </source>
</evidence>
<organism evidence="4 5">
    <name type="scientific">Odoribacter splanchnicus</name>
    <dbReference type="NCBI Taxonomy" id="28118"/>
    <lineage>
        <taxon>Bacteria</taxon>
        <taxon>Pseudomonadati</taxon>
        <taxon>Bacteroidota</taxon>
        <taxon>Bacteroidia</taxon>
        <taxon>Bacteroidales</taxon>
        <taxon>Odoribacteraceae</taxon>
        <taxon>Odoribacter</taxon>
    </lineage>
</organism>
<evidence type="ECO:0000313" key="2">
    <source>
        <dbReference type="EMBL" id="MCG4959596.1"/>
    </source>
</evidence>
<keyword evidence="3" id="KW-0132">Cell division</keyword>
<dbReference type="GO" id="GO:0051301">
    <property type="term" value="P:cell division"/>
    <property type="evidence" value="ECO:0007669"/>
    <property type="project" value="UniProtKB-KW"/>
</dbReference>
<dbReference type="Proteomes" id="UP001212263">
    <property type="component" value="Unassembled WGS sequence"/>
</dbReference>
<sequence>MGVFSRKKVTEDVPVEEKRQEEAKTASSVKSVLEGSLLAEKLRQNIRFVLFATFLGIWYISNGYSTEKLHRERVLLEKEVTDLRFESISAAADLMLMRKQSEIIKRIKNEGLALEESKEPPVKLYR</sequence>
<keyword evidence="3" id="KW-0131">Cell cycle</keyword>
<name>A0A1Y3YTD1_9BACT</name>
<dbReference type="EMBL" id="JAKNDN010000011">
    <property type="protein sequence ID" value="MCG4959596.1"/>
    <property type="molecule type" value="Genomic_DNA"/>
</dbReference>
<comment type="caution">
    <text evidence="4">The sequence shown here is derived from an EMBL/GenBank/DDBJ whole genome shotgun (WGS) entry which is preliminary data.</text>
</comment>
<dbReference type="EMBL" id="JAQMRD010000012">
    <property type="protein sequence ID" value="MDB9223432.1"/>
    <property type="molecule type" value="Genomic_DNA"/>
</dbReference>
<reference evidence="4 5" key="1">
    <citation type="submission" date="2018-08" db="EMBL/GenBank/DDBJ databases">
        <title>A genome reference for cultivated species of the human gut microbiota.</title>
        <authorList>
            <person name="Zou Y."/>
            <person name="Xue W."/>
            <person name="Luo G."/>
        </authorList>
    </citation>
    <scope>NUCLEOTIDE SEQUENCE [LARGE SCALE GENOMIC DNA]</scope>
    <source>
        <strain evidence="4 5">AF16-14</strain>
    </source>
</reference>
<feature type="region of interest" description="Disordered" evidence="1">
    <location>
        <begin position="1"/>
        <end position="23"/>
    </location>
</feature>
<dbReference type="Proteomes" id="UP000284243">
    <property type="component" value="Unassembled WGS sequence"/>
</dbReference>
<dbReference type="EMBL" id="QRYC01000029">
    <property type="protein sequence ID" value="RGU54534.1"/>
    <property type="molecule type" value="Genomic_DNA"/>
</dbReference>
<evidence type="ECO:0000313" key="3">
    <source>
        <dbReference type="EMBL" id="MDB9223432.1"/>
    </source>
</evidence>
<dbReference type="AlphaFoldDB" id="A0A1Y3YTD1"/>
<dbReference type="Pfam" id="PF19579">
    <property type="entry name" value="FtsL_2"/>
    <property type="match status" value="1"/>
</dbReference>
<protein>
    <submittedName>
        <fullName evidence="3">FtsL-like putative cell division protein</fullName>
    </submittedName>
</protein>
<evidence type="ECO:0000313" key="5">
    <source>
        <dbReference type="Proteomes" id="UP000284243"/>
    </source>
</evidence>